<name>A0ABW6G0Y5_9PSEU</name>
<accession>A0ABW6G0Y5</accession>
<evidence type="ECO:0000259" key="1">
    <source>
        <dbReference type="Pfam" id="PF12680"/>
    </source>
</evidence>
<dbReference type="InterPro" id="IPR037401">
    <property type="entry name" value="SnoaL-like"/>
</dbReference>
<organism evidence="2 3">
    <name type="scientific">Prauserella salsuginis</name>
    <dbReference type="NCBI Taxonomy" id="387889"/>
    <lineage>
        <taxon>Bacteria</taxon>
        <taxon>Bacillati</taxon>
        <taxon>Actinomycetota</taxon>
        <taxon>Actinomycetes</taxon>
        <taxon>Pseudonocardiales</taxon>
        <taxon>Pseudonocardiaceae</taxon>
        <taxon>Prauserella</taxon>
        <taxon>Prauserella salsuginis group</taxon>
    </lineage>
</organism>
<dbReference type="Gene3D" id="3.10.450.50">
    <property type="match status" value="1"/>
</dbReference>
<dbReference type="Pfam" id="PF12680">
    <property type="entry name" value="SnoaL_2"/>
    <property type="match status" value="1"/>
</dbReference>
<dbReference type="SUPFAM" id="SSF54427">
    <property type="entry name" value="NTF2-like"/>
    <property type="match status" value="1"/>
</dbReference>
<proteinExistence type="predicted"/>
<gene>
    <name evidence="2" type="ORF">ACFWGY_05815</name>
</gene>
<evidence type="ECO:0000313" key="3">
    <source>
        <dbReference type="Proteomes" id="UP001598673"/>
    </source>
</evidence>
<dbReference type="InterPro" id="IPR032710">
    <property type="entry name" value="NTF2-like_dom_sf"/>
</dbReference>
<dbReference type="Proteomes" id="UP001598673">
    <property type="component" value="Unassembled WGS sequence"/>
</dbReference>
<reference evidence="2 3" key="1">
    <citation type="submission" date="2024-09" db="EMBL/GenBank/DDBJ databases">
        <title>The Natural Products Discovery Center: Release of the First 8490 Sequenced Strains for Exploring Actinobacteria Biosynthetic Diversity.</title>
        <authorList>
            <person name="Kalkreuter E."/>
            <person name="Kautsar S.A."/>
            <person name="Yang D."/>
            <person name="Bader C.D."/>
            <person name="Teijaro C.N."/>
            <person name="Fluegel L."/>
            <person name="Davis C.M."/>
            <person name="Simpson J.R."/>
            <person name="Lauterbach L."/>
            <person name="Steele A.D."/>
            <person name="Gui C."/>
            <person name="Meng S."/>
            <person name="Li G."/>
            <person name="Viehrig K."/>
            <person name="Ye F."/>
            <person name="Su P."/>
            <person name="Kiefer A.F."/>
            <person name="Nichols A."/>
            <person name="Cepeda A.J."/>
            <person name="Yan W."/>
            <person name="Fan B."/>
            <person name="Jiang Y."/>
            <person name="Adhikari A."/>
            <person name="Zheng C.-J."/>
            <person name="Schuster L."/>
            <person name="Cowan T.M."/>
            <person name="Smanski M.J."/>
            <person name="Chevrette M.G."/>
            <person name="De Carvalho L.P.S."/>
            <person name="Shen B."/>
        </authorList>
    </citation>
    <scope>NUCLEOTIDE SEQUENCE [LARGE SCALE GENOMIC DNA]</scope>
    <source>
        <strain evidence="2 3">NPDC060353</strain>
    </source>
</reference>
<comment type="caution">
    <text evidence="2">The sequence shown here is derived from an EMBL/GenBank/DDBJ whole genome shotgun (WGS) entry which is preliminary data.</text>
</comment>
<keyword evidence="3" id="KW-1185">Reference proteome</keyword>
<dbReference type="EMBL" id="JBHXCV010000003">
    <property type="protein sequence ID" value="MFD6792834.1"/>
    <property type="molecule type" value="Genomic_DNA"/>
</dbReference>
<sequence length="125" mass="13250">MSSPTDVVAAYFAGVTAGDPIAVADLFASDAVLQNSAGTFHGADAIRRMYENGLAPGAMKPSPQDPIVDGEHVAVEIDLIANGEHVTLGDFFTVRDSKIQRLTIYSLTQTDGRLFDKVGVDPDAR</sequence>
<dbReference type="RefSeq" id="WP_258937609.1">
    <property type="nucleotide sequence ID" value="NZ_JANBBF010000012.1"/>
</dbReference>
<feature type="domain" description="SnoaL-like" evidence="1">
    <location>
        <begin position="8"/>
        <end position="101"/>
    </location>
</feature>
<protein>
    <submittedName>
        <fullName evidence="2">Nuclear transport factor 2 family protein</fullName>
    </submittedName>
</protein>
<evidence type="ECO:0000313" key="2">
    <source>
        <dbReference type="EMBL" id="MFD6792834.1"/>
    </source>
</evidence>